<name>A0A7W7IP61_9CAUL</name>
<reference evidence="1 2" key="1">
    <citation type="submission" date="2020-08" db="EMBL/GenBank/DDBJ databases">
        <title>Functional genomics of gut bacteria from endangered species of beetles.</title>
        <authorList>
            <person name="Carlos-Shanley C."/>
        </authorList>
    </citation>
    <scope>NUCLEOTIDE SEQUENCE [LARGE SCALE GENOMIC DNA]</scope>
    <source>
        <strain evidence="1 2">S00123</strain>
    </source>
</reference>
<dbReference type="EMBL" id="JACHKY010000002">
    <property type="protein sequence ID" value="MBB4797964.1"/>
    <property type="molecule type" value="Genomic_DNA"/>
</dbReference>
<accession>A0A7W7IP61</accession>
<gene>
    <name evidence="1" type="ORF">HNP32_001688</name>
</gene>
<protein>
    <submittedName>
        <fullName evidence="1">Uncharacterized protein</fullName>
    </submittedName>
</protein>
<dbReference type="RefSeq" id="WP_184268937.1">
    <property type="nucleotide sequence ID" value="NZ_JACHKY010000002.1"/>
</dbReference>
<organism evidence="1 2">
    <name type="scientific">Brevundimonas bullata</name>
    <dbReference type="NCBI Taxonomy" id="13160"/>
    <lineage>
        <taxon>Bacteria</taxon>
        <taxon>Pseudomonadati</taxon>
        <taxon>Pseudomonadota</taxon>
        <taxon>Alphaproteobacteria</taxon>
        <taxon>Caulobacterales</taxon>
        <taxon>Caulobacteraceae</taxon>
        <taxon>Brevundimonas</taxon>
    </lineage>
</organism>
<dbReference type="AlphaFoldDB" id="A0A7W7IP61"/>
<evidence type="ECO:0000313" key="2">
    <source>
        <dbReference type="Proteomes" id="UP000539957"/>
    </source>
</evidence>
<comment type="caution">
    <text evidence="1">The sequence shown here is derived from an EMBL/GenBank/DDBJ whole genome shotgun (WGS) entry which is preliminary data.</text>
</comment>
<sequence length="109" mass="12042">MTYIRVEQSERLALRDKVGEIAVIALGQHGGRWFFALSHQQRTGDMWGSFGGIGFREGEPGAASRDEALSAAIACARVRWAKRTREMAAHIAWLDTLIPEQRDLFGAAA</sequence>
<dbReference type="Proteomes" id="UP000539957">
    <property type="component" value="Unassembled WGS sequence"/>
</dbReference>
<evidence type="ECO:0000313" key="1">
    <source>
        <dbReference type="EMBL" id="MBB4797964.1"/>
    </source>
</evidence>
<proteinExistence type="predicted"/>
<keyword evidence="2" id="KW-1185">Reference proteome</keyword>